<accession>A0A4Y2L6C4</accession>
<comment type="caution">
    <text evidence="1">The sequence shown here is derived from an EMBL/GenBank/DDBJ whole genome shotgun (WGS) entry which is preliminary data.</text>
</comment>
<evidence type="ECO:0000313" key="2">
    <source>
        <dbReference type="Proteomes" id="UP000499080"/>
    </source>
</evidence>
<dbReference type="AlphaFoldDB" id="A0A4Y2L6C4"/>
<dbReference type="PANTHER" id="PTHR22955:SF66">
    <property type="entry name" value="INTEGRASE CATALYTIC DOMAIN-CONTAINING PROTEIN"/>
    <property type="match status" value="1"/>
</dbReference>
<reference evidence="1 2" key="1">
    <citation type="journal article" date="2019" name="Sci. Rep.">
        <title>Orb-weaving spider Araneus ventricosus genome elucidates the spidroin gene catalogue.</title>
        <authorList>
            <person name="Kono N."/>
            <person name="Nakamura H."/>
            <person name="Ohtoshi R."/>
            <person name="Moran D.A.P."/>
            <person name="Shinohara A."/>
            <person name="Yoshida Y."/>
            <person name="Fujiwara M."/>
            <person name="Mori M."/>
            <person name="Tomita M."/>
            <person name="Arakawa K."/>
        </authorList>
    </citation>
    <scope>NUCLEOTIDE SEQUENCE [LARGE SCALE GENOMIC DNA]</scope>
</reference>
<name>A0A4Y2L6C4_ARAVE</name>
<sequence length="296" mass="33315">MTLRVIIKNGNTKLNVKALIDTGSQLSYLSTRVIKDLKSNPKGKQHLMCSLFGERKTEPRLHEIYEINISDLKSHGACVLIRTVDYLEIKAQLVRVKARIAPMKEMTFPKLELMACSIGTRLAHSIKLAFDLQDIPITFWSDSMTPLWWIREHGEWSVFVSNRVKEIHRIVELLLGRDGKMRIVKVRTENGVFLPPIQRVYPFELHNKYLDSIFQVQGIAKSVAGTRDVSQTVAGVKKIAGALMDHRSVADIEDVPDPTGSSVGVKGASPVPQNLNKIPISIVTRSGRLIKRPQMF</sequence>
<dbReference type="Proteomes" id="UP000499080">
    <property type="component" value="Unassembled WGS sequence"/>
</dbReference>
<dbReference type="OrthoDB" id="5983986at2759"/>
<organism evidence="1 2">
    <name type="scientific">Araneus ventricosus</name>
    <name type="common">Orbweaver spider</name>
    <name type="synonym">Epeira ventricosa</name>
    <dbReference type="NCBI Taxonomy" id="182803"/>
    <lineage>
        <taxon>Eukaryota</taxon>
        <taxon>Metazoa</taxon>
        <taxon>Ecdysozoa</taxon>
        <taxon>Arthropoda</taxon>
        <taxon>Chelicerata</taxon>
        <taxon>Arachnida</taxon>
        <taxon>Araneae</taxon>
        <taxon>Araneomorphae</taxon>
        <taxon>Entelegynae</taxon>
        <taxon>Araneoidea</taxon>
        <taxon>Araneidae</taxon>
        <taxon>Araneus</taxon>
    </lineage>
</organism>
<proteinExistence type="predicted"/>
<dbReference type="Pfam" id="PF05380">
    <property type="entry name" value="Peptidase_A17"/>
    <property type="match status" value="1"/>
</dbReference>
<dbReference type="GO" id="GO:0004190">
    <property type="term" value="F:aspartic-type endopeptidase activity"/>
    <property type="evidence" value="ECO:0007669"/>
    <property type="project" value="InterPro"/>
</dbReference>
<dbReference type="PANTHER" id="PTHR22955">
    <property type="entry name" value="RETROTRANSPOSON"/>
    <property type="match status" value="1"/>
</dbReference>
<evidence type="ECO:0000313" key="1">
    <source>
        <dbReference type="EMBL" id="GBN10074.1"/>
    </source>
</evidence>
<gene>
    <name evidence="1" type="ORF">AVEN_136271_1</name>
</gene>
<dbReference type="InterPro" id="IPR001969">
    <property type="entry name" value="Aspartic_peptidase_AS"/>
</dbReference>
<keyword evidence="2" id="KW-1185">Reference proteome</keyword>
<protein>
    <submittedName>
        <fullName evidence="1">Uncharacterized protein</fullName>
    </submittedName>
</protein>
<dbReference type="InterPro" id="IPR008042">
    <property type="entry name" value="Retrotrans_Pao"/>
</dbReference>
<dbReference type="GO" id="GO:0006508">
    <property type="term" value="P:proteolysis"/>
    <property type="evidence" value="ECO:0007669"/>
    <property type="project" value="InterPro"/>
</dbReference>
<dbReference type="PROSITE" id="PS00141">
    <property type="entry name" value="ASP_PROTEASE"/>
    <property type="match status" value="1"/>
</dbReference>
<dbReference type="EMBL" id="BGPR01005426">
    <property type="protein sequence ID" value="GBN10074.1"/>
    <property type="molecule type" value="Genomic_DNA"/>
</dbReference>